<dbReference type="Gene3D" id="1.25.10.10">
    <property type="entry name" value="Leucine-rich Repeat Variant"/>
    <property type="match status" value="4"/>
</dbReference>
<protein>
    <submittedName>
        <fullName evidence="3">Ankyrin and armadillo repeat containing</fullName>
    </submittedName>
</protein>
<evidence type="ECO:0000256" key="2">
    <source>
        <dbReference type="PROSITE-ProRule" id="PRU00259"/>
    </source>
</evidence>
<feature type="repeat" description="ANK" evidence="1">
    <location>
        <begin position="483"/>
        <end position="515"/>
    </location>
</feature>
<dbReference type="PROSITE" id="PS50088">
    <property type="entry name" value="ANK_REPEAT"/>
    <property type="match status" value="2"/>
</dbReference>
<evidence type="ECO:0000313" key="3">
    <source>
        <dbReference type="EMBL" id="KAF6493488.1"/>
    </source>
</evidence>
<keyword evidence="4" id="KW-1185">Reference proteome</keyword>
<reference evidence="3 4" key="1">
    <citation type="journal article" date="2020" name="Nature">
        <title>Six reference-quality genomes reveal evolution of bat adaptations.</title>
        <authorList>
            <person name="Jebb D."/>
            <person name="Huang Z."/>
            <person name="Pippel M."/>
            <person name="Hughes G.M."/>
            <person name="Lavrichenko K."/>
            <person name="Devanna P."/>
            <person name="Winkler S."/>
            <person name="Jermiin L.S."/>
            <person name="Skirmuntt E.C."/>
            <person name="Katzourakis A."/>
            <person name="Burkitt-Gray L."/>
            <person name="Ray D.A."/>
            <person name="Sullivan K.A.M."/>
            <person name="Roscito J.G."/>
            <person name="Kirilenko B.M."/>
            <person name="Davalos L.M."/>
            <person name="Corthals A.P."/>
            <person name="Power M.L."/>
            <person name="Jones G."/>
            <person name="Ransome R.D."/>
            <person name="Dechmann D.K.N."/>
            <person name="Locatelli A.G."/>
            <person name="Puechmaille S.J."/>
            <person name="Fedrigo O."/>
            <person name="Jarvis E.D."/>
            <person name="Hiller M."/>
            <person name="Vernes S.C."/>
            <person name="Myers E.W."/>
            <person name="Teeling E.C."/>
        </authorList>
    </citation>
    <scope>NUCLEOTIDE SEQUENCE [LARGE SCALE GENOMIC DNA]</scope>
    <source>
        <strain evidence="3">MRouAeg1</strain>
        <tissue evidence="3">Muscle</tissue>
    </source>
</reference>
<dbReference type="InterPro" id="IPR036770">
    <property type="entry name" value="Ankyrin_rpt-contain_sf"/>
</dbReference>
<dbReference type="PROSITE" id="PS50176">
    <property type="entry name" value="ARM_REPEAT"/>
    <property type="match status" value="1"/>
</dbReference>
<name>A0A7J8J9Z1_ROUAE</name>
<evidence type="ECO:0000313" key="4">
    <source>
        <dbReference type="Proteomes" id="UP000593571"/>
    </source>
</evidence>
<dbReference type="Pfam" id="PF00514">
    <property type="entry name" value="Arm"/>
    <property type="match status" value="1"/>
</dbReference>
<dbReference type="InterPro" id="IPR043379">
    <property type="entry name" value="ANKAR"/>
</dbReference>
<comment type="caution">
    <text evidence="3">The sequence shown here is derived from an EMBL/GenBank/DDBJ whole genome shotgun (WGS) entry which is preliminary data.</text>
</comment>
<dbReference type="PROSITE" id="PS50297">
    <property type="entry name" value="ANK_REP_REGION"/>
    <property type="match status" value="1"/>
</dbReference>
<dbReference type="InterPro" id="IPR016024">
    <property type="entry name" value="ARM-type_fold"/>
</dbReference>
<dbReference type="PANTHER" id="PTHR46464:SF1">
    <property type="entry name" value="ANKYRIN AND ARMADILLO REPEAT-CONTAINING PROTEIN"/>
    <property type="match status" value="1"/>
</dbReference>
<dbReference type="SUPFAM" id="SSF48371">
    <property type="entry name" value="ARM repeat"/>
    <property type="match status" value="2"/>
</dbReference>
<evidence type="ECO:0000256" key="1">
    <source>
        <dbReference type="PROSITE-ProRule" id="PRU00023"/>
    </source>
</evidence>
<organism evidence="3 4">
    <name type="scientific">Rousettus aegyptiacus</name>
    <name type="common">Egyptian fruit bat</name>
    <name type="synonym">Pteropus aegyptiacus</name>
    <dbReference type="NCBI Taxonomy" id="9407"/>
    <lineage>
        <taxon>Eukaryota</taxon>
        <taxon>Metazoa</taxon>
        <taxon>Chordata</taxon>
        <taxon>Craniata</taxon>
        <taxon>Vertebrata</taxon>
        <taxon>Euteleostomi</taxon>
        <taxon>Mammalia</taxon>
        <taxon>Eutheria</taxon>
        <taxon>Laurasiatheria</taxon>
        <taxon>Chiroptera</taxon>
        <taxon>Yinpterochiroptera</taxon>
        <taxon>Pteropodoidea</taxon>
        <taxon>Pteropodidae</taxon>
        <taxon>Rousettinae</taxon>
        <taxon>Rousettus</taxon>
    </lineage>
</organism>
<feature type="repeat" description="ARM" evidence="2">
    <location>
        <begin position="656"/>
        <end position="698"/>
    </location>
</feature>
<dbReference type="SMART" id="SM00248">
    <property type="entry name" value="ANK"/>
    <property type="match status" value="5"/>
</dbReference>
<dbReference type="InterPro" id="IPR011989">
    <property type="entry name" value="ARM-like"/>
</dbReference>
<dbReference type="PANTHER" id="PTHR46464">
    <property type="entry name" value="ANK_REP_REGION DOMAIN-CONTAINING PROTEIN"/>
    <property type="match status" value="1"/>
</dbReference>
<sequence length="1347" mass="151936">MLRLPKKGLPRLDQIQDEETYLENLAVQRNASAFFEKYDRSEVQELLTTALVSWLFGKEDVRSQLDNPCGIMSQMNNVGFSTVILLTPVDPTALLDYREVHQIIRELAVGIYCLNQIPSISLEANYDQSSSCQLPPAYYDTRIGQILINIDYMLKALWHGIYMPKEKRARFSELWRTIMDIDPDGKPQTNKNIFAEFSSAGLIDITKDPDFSGIYDEDMNEDPTYNPNWPEEKAIFMKYAENIMLKLTFSTTQVQQCENVFIFETAYWLTNAIKYNQDYLDICTYQKLQQRLYLQKKVIQKHFEKKKEIRIGIGYLKLICFLTPFLLSLKKKMKVPYLNSLLQPFSVKTERELPPFIYGRDFKCQNFHYKEDQYFHVHGGIEFDITTSSIENALEEFKSIPFGMKSAVERGLSAVFHTFSRKTSSSTINVSDEAGYAIFHHAALHNRVSIVCQLCNANFNVNQRRFIMFSQESSKTDAKKERNGPTPLHLAAQACSLETTICLLSFKADYMLSEKRGWMPIHFAAFYDNICIIIVLCRKDPSLLEAEATAENQCTPLLLAATSGALDTIKYLFSLGANWRKTDIRGNNIIHLSVLTFHTEVLKHIIELNIPELPVWKTLVEMLQCESYKRRMMAVMSLEVICLAKDEYWQYILDAGTIPALINLLKISKIKLQCKTVGLLSNISTHASVVRAVVEAGGIPALINLLVSDEPELHSRCAVILYDIAQLENKDVIAKYNGIPALINLLQLDIENVLINVMHCLRVLCMRNEYNQRAVRDHKGIQYLITFLSSDSDVLKAVSSATIAEVARDNKDVQNAVAMEGAIPPLVALFKGNHLSVQVKGAMAVESLASYNPSIQRAFLERSLSKYLLKLLKAFQIDVKEQGAVALWALAGQTLKQQKYMAEQIGYNFIINMLLSPSAKMQYVGGEAVIALSKDSRMHQNQICEGNGIAPLVRLLRISKLAEGTLLSVIRAVGSICIGVAHTSNPISQKFVVEENAFPVLIQLLRNHPSPTIKVEVAFSLACIVLRNNLLHKELQENEGFEYDDVLYLIHSRDKDICLRASYALTLFAFNDCFQQYLILESGIITISIFEPFLESAIETEKAMAAFQIIILAKVIIDVDHITLSARGVTILVDSLYSVHSATIVLTGNLIASLAHSRAGIPEAFATLGTIQRLCYHLYSGKEEVRAACSCALGYLTYNANAFRILLKECRNKPNQFLRITNNISRDASINPAFLKEFQIQRKVGLPSLSLEKNGGPSIIPVFKKGKEHRRKLKPKIQPRDSLTLMPPVTNFMGLFKTTQKTAASHNVFSFSSAISSDILKVSRPRIVFLNELGKHEQKVNSEPAEG</sequence>
<accession>A0A7J8J9Z1</accession>
<dbReference type="SUPFAM" id="SSF48403">
    <property type="entry name" value="Ankyrin repeat"/>
    <property type="match status" value="1"/>
</dbReference>
<feature type="repeat" description="ANK" evidence="1">
    <location>
        <begin position="552"/>
        <end position="584"/>
    </location>
</feature>
<dbReference type="Gene3D" id="1.25.40.20">
    <property type="entry name" value="Ankyrin repeat-containing domain"/>
    <property type="match status" value="1"/>
</dbReference>
<dbReference type="Proteomes" id="UP000593571">
    <property type="component" value="Unassembled WGS sequence"/>
</dbReference>
<dbReference type="InterPro" id="IPR002110">
    <property type="entry name" value="Ankyrin_rpt"/>
</dbReference>
<proteinExistence type="predicted"/>
<dbReference type="InterPro" id="IPR000225">
    <property type="entry name" value="Armadillo"/>
</dbReference>
<gene>
    <name evidence="3" type="ORF">HJG63_000669</name>
</gene>
<dbReference type="EMBL" id="JACASE010000002">
    <property type="protein sequence ID" value="KAF6493488.1"/>
    <property type="molecule type" value="Genomic_DNA"/>
</dbReference>
<keyword evidence="1" id="KW-0040">ANK repeat</keyword>
<dbReference type="SMART" id="SM00185">
    <property type="entry name" value="ARM"/>
    <property type="match status" value="9"/>
</dbReference>